<dbReference type="Proteomes" id="UP001055072">
    <property type="component" value="Unassembled WGS sequence"/>
</dbReference>
<protein>
    <submittedName>
        <fullName evidence="1">Uncharacterized protein</fullName>
    </submittedName>
</protein>
<gene>
    <name evidence="1" type="ORF">BDY19DRAFT_894800</name>
</gene>
<evidence type="ECO:0000313" key="2">
    <source>
        <dbReference type="Proteomes" id="UP001055072"/>
    </source>
</evidence>
<comment type="caution">
    <text evidence="1">The sequence shown here is derived from an EMBL/GenBank/DDBJ whole genome shotgun (WGS) entry which is preliminary data.</text>
</comment>
<dbReference type="EMBL" id="MU274923">
    <property type="protein sequence ID" value="KAI0086527.1"/>
    <property type="molecule type" value="Genomic_DNA"/>
</dbReference>
<keyword evidence="2" id="KW-1185">Reference proteome</keyword>
<sequence>MLLQGSPGQPRAGPSTLSDNNTSSNNLKRKAHTTLQDLEDSLSRKKIKGEVEDIVEAPETEVIDGQALADELDQELQCGCCSALVYRPVVVAPCQHFFCGSCIVLWVRNGGTNCPACRGISTSVTSSRALQTIADVLVRGAPSRARSVSERMQADEIYKAGTTLRIPTPRQASPEPNIPQTNPNFVQPCPHCLPGNQYDWRCPQPIVDPEVDPDNGWRTDDGSPPGHAYCGNCENILALRAPSTTKCDFCQVSFCGIGIPGRCLAAPLISQHLHGLADIGDLIQCGEIYEIFDGNTYEVDVMLDYLQAQSLSPRHIYREIIGMILRSPRQFAPLIESDLFVDVHGVTPGSATDPSAPRHRICRMCATEVLLWGLREWWIQERKKGFLDETITRRPDCAQGSICTRQKEHGR</sequence>
<name>A0ACB8TWW2_9APHY</name>
<organism evidence="1 2">
    <name type="scientific">Irpex rosettiformis</name>
    <dbReference type="NCBI Taxonomy" id="378272"/>
    <lineage>
        <taxon>Eukaryota</taxon>
        <taxon>Fungi</taxon>
        <taxon>Dikarya</taxon>
        <taxon>Basidiomycota</taxon>
        <taxon>Agaricomycotina</taxon>
        <taxon>Agaricomycetes</taxon>
        <taxon>Polyporales</taxon>
        <taxon>Irpicaceae</taxon>
        <taxon>Irpex</taxon>
    </lineage>
</organism>
<evidence type="ECO:0000313" key="1">
    <source>
        <dbReference type="EMBL" id="KAI0086527.1"/>
    </source>
</evidence>
<accession>A0ACB8TWW2</accession>
<reference evidence="1" key="1">
    <citation type="journal article" date="2021" name="Environ. Microbiol.">
        <title>Gene family expansions and transcriptome signatures uncover fungal adaptations to wood decay.</title>
        <authorList>
            <person name="Hage H."/>
            <person name="Miyauchi S."/>
            <person name="Viragh M."/>
            <person name="Drula E."/>
            <person name="Min B."/>
            <person name="Chaduli D."/>
            <person name="Navarro D."/>
            <person name="Favel A."/>
            <person name="Norest M."/>
            <person name="Lesage-Meessen L."/>
            <person name="Balint B."/>
            <person name="Merenyi Z."/>
            <person name="de Eugenio L."/>
            <person name="Morin E."/>
            <person name="Martinez A.T."/>
            <person name="Baldrian P."/>
            <person name="Stursova M."/>
            <person name="Martinez M.J."/>
            <person name="Novotny C."/>
            <person name="Magnuson J.K."/>
            <person name="Spatafora J.W."/>
            <person name="Maurice S."/>
            <person name="Pangilinan J."/>
            <person name="Andreopoulos W."/>
            <person name="LaButti K."/>
            <person name="Hundley H."/>
            <person name="Na H."/>
            <person name="Kuo A."/>
            <person name="Barry K."/>
            <person name="Lipzen A."/>
            <person name="Henrissat B."/>
            <person name="Riley R."/>
            <person name="Ahrendt S."/>
            <person name="Nagy L.G."/>
            <person name="Grigoriev I.V."/>
            <person name="Martin F."/>
            <person name="Rosso M.N."/>
        </authorList>
    </citation>
    <scope>NUCLEOTIDE SEQUENCE</scope>
    <source>
        <strain evidence="1">CBS 384.51</strain>
    </source>
</reference>
<proteinExistence type="predicted"/>